<dbReference type="InterPro" id="IPR007267">
    <property type="entry name" value="GtrA_DPMS_TM"/>
</dbReference>
<dbReference type="PANTHER" id="PTHR38459:SF1">
    <property type="entry name" value="PROPHAGE BACTOPRENOL-LINKED GLUCOSE TRANSLOCASE HOMOLOG"/>
    <property type="match status" value="1"/>
</dbReference>
<gene>
    <name evidence="8" type="ORF">COU31_00590</name>
</gene>
<feature type="domain" description="GtrA/DPMS transmembrane" evidence="7">
    <location>
        <begin position="18"/>
        <end position="131"/>
    </location>
</feature>
<proteinExistence type="inferred from homology"/>
<accession>A0A2M6W4U4</accession>
<dbReference type="GO" id="GO:0000271">
    <property type="term" value="P:polysaccharide biosynthetic process"/>
    <property type="evidence" value="ECO:0007669"/>
    <property type="project" value="InterPro"/>
</dbReference>
<evidence type="ECO:0000256" key="4">
    <source>
        <dbReference type="ARBA" id="ARBA00022989"/>
    </source>
</evidence>
<evidence type="ECO:0000256" key="3">
    <source>
        <dbReference type="ARBA" id="ARBA00022692"/>
    </source>
</evidence>
<feature type="transmembrane region" description="Helical" evidence="6">
    <location>
        <begin position="106"/>
        <end position="127"/>
    </location>
</feature>
<evidence type="ECO:0000313" key="8">
    <source>
        <dbReference type="EMBL" id="PIT87813.1"/>
    </source>
</evidence>
<comment type="caution">
    <text evidence="8">The sequence shown here is derived from an EMBL/GenBank/DDBJ whole genome shotgun (WGS) entry which is preliminary data.</text>
</comment>
<evidence type="ECO:0000259" key="7">
    <source>
        <dbReference type="Pfam" id="PF04138"/>
    </source>
</evidence>
<dbReference type="Proteomes" id="UP000231183">
    <property type="component" value="Unassembled WGS sequence"/>
</dbReference>
<reference evidence="9" key="1">
    <citation type="submission" date="2017-09" db="EMBL/GenBank/DDBJ databases">
        <title>Depth-based differentiation of microbial function through sediment-hosted aquifers and enrichment of novel symbionts in the deep terrestrial subsurface.</title>
        <authorList>
            <person name="Probst A.J."/>
            <person name="Ladd B."/>
            <person name="Jarett J.K."/>
            <person name="Geller-Mcgrath D.E."/>
            <person name="Sieber C.M.K."/>
            <person name="Emerson J.B."/>
            <person name="Anantharaman K."/>
            <person name="Thomas B.C."/>
            <person name="Malmstrom R."/>
            <person name="Stieglmeier M."/>
            <person name="Klingl A."/>
            <person name="Woyke T."/>
            <person name="Ryan C.M."/>
            <person name="Banfield J.F."/>
        </authorList>
    </citation>
    <scope>NUCLEOTIDE SEQUENCE [LARGE SCALE GENOMIC DNA]</scope>
</reference>
<feature type="transmembrane region" description="Helical" evidence="6">
    <location>
        <begin position="20"/>
        <end position="40"/>
    </location>
</feature>
<evidence type="ECO:0000256" key="1">
    <source>
        <dbReference type="ARBA" id="ARBA00004141"/>
    </source>
</evidence>
<feature type="transmembrane region" description="Helical" evidence="6">
    <location>
        <begin position="46"/>
        <end position="67"/>
    </location>
</feature>
<evidence type="ECO:0000256" key="6">
    <source>
        <dbReference type="SAM" id="Phobius"/>
    </source>
</evidence>
<keyword evidence="3 6" id="KW-0812">Transmembrane</keyword>
<dbReference type="PANTHER" id="PTHR38459">
    <property type="entry name" value="PROPHAGE BACTOPRENOL-LINKED GLUCOSE TRANSLOCASE HOMOLOG"/>
    <property type="match status" value="1"/>
</dbReference>
<keyword evidence="5 6" id="KW-0472">Membrane</keyword>
<evidence type="ECO:0000256" key="2">
    <source>
        <dbReference type="ARBA" id="ARBA00009399"/>
    </source>
</evidence>
<dbReference type="EMBL" id="PFBX01000005">
    <property type="protein sequence ID" value="PIT87813.1"/>
    <property type="molecule type" value="Genomic_DNA"/>
</dbReference>
<evidence type="ECO:0000313" key="9">
    <source>
        <dbReference type="Proteomes" id="UP000231183"/>
    </source>
</evidence>
<dbReference type="Pfam" id="PF04138">
    <property type="entry name" value="GtrA_DPMS_TM"/>
    <property type="match status" value="1"/>
</dbReference>
<comment type="similarity">
    <text evidence="2">Belongs to the GtrA family.</text>
</comment>
<evidence type="ECO:0000256" key="5">
    <source>
        <dbReference type="ARBA" id="ARBA00023136"/>
    </source>
</evidence>
<protein>
    <recommendedName>
        <fullName evidence="7">GtrA/DPMS transmembrane domain-containing protein</fullName>
    </recommendedName>
</protein>
<comment type="subcellular location">
    <subcellularLocation>
        <location evidence="1">Membrane</location>
        <topology evidence="1">Multi-pass membrane protein</topology>
    </subcellularLocation>
</comment>
<name>A0A2M6W4U4_9BACT</name>
<dbReference type="GO" id="GO:0005886">
    <property type="term" value="C:plasma membrane"/>
    <property type="evidence" value="ECO:0007669"/>
    <property type="project" value="TreeGrafter"/>
</dbReference>
<dbReference type="AlphaFoldDB" id="A0A2M6W4U4"/>
<feature type="transmembrane region" description="Helical" evidence="6">
    <location>
        <begin position="79"/>
        <end position="100"/>
    </location>
</feature>
<dbReference type="InterPro" id="IPR051401">
    <property type="entry name" value="GtrA_CellWall_Glycosyl"/>
</dbReference>
<organism evidence="8 9">
    <name type="scientific">Candidatus Magasanikbacteria bacterium CG10_big_fil_rev_8_21_14_0_10_40_10</name>
    <dbReference type="NCBI Taxonomy" id="1974648"/>
    <lineage>
        <taxon>Bacteria</taxon>
        <taxon>Candidatus Magasanikiibacteriota</taxon>
    </lineage>
</organism>
<keyword evidence="4 6" id="KW-1133">Transmembrane helix</keyword>
<sequence length="139" mass="16658">MFKKLILHLWSLRRQFIKYAVIGSSALVLDIGSLFLFINFFHLSPVYGVVINQLIVLNYVFLLNRFWTFRSTHMISGQIIKFASLAGFNYIVSIIWMWFFNGHYGFNYLLVRIANIFLSACWNFFLYKYWIYKKPRLEA</sequence>